<dbReference type="GO" id="GO:0004519">
    <property type="term" value="F:endonuclease activity"/>
    <property type="evidence" value="ECO:0007669"/>
    <property type="project" value="UniProtKB-KW"/>
</dbReference>
<dbReference type="Pfam" id="PF01844">
    <property type="entry name" value="HNH"/>
    <property type="match status" value="1"/>
</dbReference>
<dbReference type="RefSeq" id="WP_027048101.1">
    <property type="nucleotide sequence ID" value="NZ_CP025257.1"/>
</dbReference>
<gene>
    <name evidence="2" type="ORF">CXP39_01910</name>
</gene>
<dbReference type="InterPro" id="IPR003615">
    <property type="entry name" value="HNH_nuc"/>
</dbReference>
<evidence type="ECO:0000313" key="2">
    <source>
        <dbReference type="EMBL" id="AUF83546.1"/>
    </source>
</evidence>
<organism evidence="2 3">
    <name type="scientific">Mesoplasma syrphidae</name>
    <dbReference type="NCBI Taxonomy" id="225999"/>
    <lineage>
        <taxon>Bacteria</taxon>
        <taxon>Bacillati</taxon>
        <taxon>Mycoplasmatota</taxon>
        <taxon>Mollicutes</taxon>
        <taxon>Entomoplasmatales</taxon>
        <taxon>Entomoplasmataceae</taxon>
        <taxon>Mesoplasma</taxon>
    </lineage>
</organism>
<dbReference type="GO" id="GO:0003676">
    <property type="term" value="F:nucleic acid binding"/>
    <property type="evidence" value="ECO:0007669"/>
    <property type="project" value="InterPro"/>
</dbReference>
<keyword evidence="2" id="KW-0378">Hydrolase</keyword>
<dbReference type="OrthoDB" id="398920at2"/>
<feature type="domain" description="HNH nuclease" evidence="1">
    <location>
        <begin position="271"/>
        <end position="336"/>
    </location>
</feature>
<sequence>MIKEKVYKVIWNNEEIEVNNAKFKIMQLVSDNFVASIKTNIKEKIDEDFVVTDNYNNLLGFNKYKNNSLLFIFLPLKNSGTKENTKKRFQISIKNKEISQDYSKIFIIGYLKICDKEEKFKYLFFISEDIKNFYTSYINKKTFKETLQQSYSSYWINDWEKIKEVAFSKEKLLISYGLNISNRKNKNANFFVRKYFISKDFDILFETFFEKEFRNATETALVNLIDDDDFLNELKSNKDDFNYEFEQPVKFNFNDAQNFVTICKLKRNKSLANFYLIKNQKCELCNIKKTFKKDNTLIEYFEVHHFIPYNKKVQKYYENTLDHYYNLVSLCPKCHREIHMSNEENRKKLISRIYRVKVNSTFQKYYPETNLDMILKNYKETLKDN</sequence>
<protein>
    <submittedName>
        <fullName evidence="2">HNH endonuclease</fullName>
    </submittedName>
</protein>
<accession>A0A2K9BJV5</accession>
<keyword evidence="3" id="KW-1185">Reference proteome</keyword>
<keyword evidence="2" id="KW-0255">Endonuclease</keyword>
<dbReference type="AlphaFoldDB" id="A0A2K9BJV5"/>
<dbReference type="Proteomes" id="UP000233419">
    <property type="component" value="Chromosome"/>
</dbReference>
<keyword evidence="2" id="KW-0540">Nuclease</keyword>
<dbReference type="Gene3D" id="1.10.30.50">
    <property type="match status" value="1"/>
</dbReference>
<name>A0A2K9BJV5_9MOLU</name>
<dbReference type="InterPro" id="IPR002711">
    <property type="entry name" value="HNH"/>
</dbReference>
<proteinExistence type="predicted"/>
<reference evidence="2 3" key="1">
    <citation type="submission" date="2017-12" db="EMBL/GenBank/DDBJ databases">
        <title>Mesoplasma syrphidae YJS, Complete Genome.</title>
        <authorList>
            <person name="Knight T.F."/>
            <person name="Citino T."/>
            <person name="Rubinstein R."/>
            <person name="Neuschaefer Z."/>
        </authorList>
    </citation>
    <scope>NUCLEOTIDE SEQUENCE [LARGE SCALE GENOMIC DNA]</scope>
    <source>
        <strain evidence="2 3">YJS</strain>
    </source>
</reference>
<evidence type="ECO:0000313" key="3">
    <source>
        <dbReference type="Proteomes" id="UP000233419"/>
    </source>
</evidence>
<dbReference type="CDD" id="cd00085">
    <property type="entry name" value="HNHc"/>
    <property type="match status" value="1"/>
</dbReference>
<dbReference type="GO" id="GO:0008270">
    <property type="term" value="F:zinc ion binding"/>
    <property type="evidence" value="ECO:0007669"/>
    <property type="project" value="InterPro"/>
</dbReference>
<dbReference type="KEGG" id="msyr:CXP39_01910"/>
<dbReference type="EMBL" id="CP025257">
    <property type="protein sequence ID" value="AUF83546.1"/>
    <property type="molecule type" value="Genomic_DNA"/>
</dbReference>
<evidence type="ECO:0000259" key="1">
    <source>
        <dbReference type="SMART" id="SM00507"/>
    </source>
</evidence>
<dbReference type="SMART" id="SM00507">
    <property type="entry name" value="HNHc"/>
    <property type="match status" value="1"/>
</dbReference>